<name>A0A4Y2K5A5_ARAVE</name>
<dbReference type="EMBL" id="BGPR01112885">
    <property type="protein sequence ID" value="GBM96442.1"/>
    <property type="molecule type" value="Genomic_DNA"/>
</dbReference>
<sequence length="99" mass="11172">MIFYKTEAAWWLNGKCLPFGRVPGSKPDSTEDPPCMGPAKCQVIAVVASKRQLLVWREAWREGASQVSSRHLTAVQNCEVRPKITRVVKRNFNINNSNT</sequence>
<keyword evidence="2" id="KW-1185">Reference proteome</keyword>
<organism evidence="1 2">
    <name type="scientific">Araneus ventricosus</name>
    <name type="common">Orbweaver spider</name>
    <name type="synonym">Epeira ventricosa</name>
    <dbReference type="NCBI Taxonomy" id="182803"/>
    <lineage>
        <taxon>Eukaryota</taxon>
        <taxon>Metazoa</taxon>
        <taxon>Ecdysozoa</taxon>
        <taxon>Arthropoda</taxon>
        <taxon>Chelicerata</taxon>
        <taxon>Arachnida</taxon>
        <taxon>Araneae</taxon>
        <taxon>Araneomorphae</taxon>
        <taxon>Entelegynae</taxon>
        <taxon>Araneoidea</taxon>
        <taxon>Araneidae</taxon>
        <taxon>Araneus</taxon>
    </lineage>
</organism>
<reference evidence="1 2" key="1">
    <citation type="journal article" date="2019" name="Sci. Rep.">
        <title>Orb-weaving spider Araneus ventricosus genome elucidates the spidroin gene catalogue.</title>
        <authorList>
            <person name="Kono N."/>
            <person name="Nakamura H."/>
            <person name="Ohtoshi R."/>
            <person name="Moran D.A.P."/>
            <person name="Shinohara A."/>
            <person name="Yoshida Y."/>
            <person name="Fujiwara M."/>
            <person name="Mori M."/>
            <person name="Tomita M."/>
            <person name="Arakawa K."/>
        </authorList>
    </citation>
    <scope>NUCLEOTIDE SEQUENCE [LARGE SCALE GENOMIC DNA]</scope>
</reference>
<accession>A0A4Y2K5A5</accession>
<comment type="caution">
    <text evidence="1">The sequence shown here is derived from an EMBL/GenBank/DDBJ whole genome shotgun (WGS) entry which is preliminary data.</text>
</comment>
<evidence type="ECO:0000313" key="1">
    <source>
        <dbReference type="EMBL" id="GBM96442.1"/>
    </source>
</evidence>
<dbReference type="Proteomes" id="UP000499080">
    <property type="component" value="Unassembled WGS sequence"/>
</dbReference>
<protein>
    <submittedName>
        <fullName evidence="1">Uncharacterized protein</fullName>
    </submittedName>
</protein>
<proteinExistence type="predicted"/>
<dbReference type="AlphaFoldDB" id="A0A4Y2K5A5"/>
<gene>
    <name evidence="1" type="ORF">AVEN_246540_1</name>
</gene>
<evidence type="ECO:0000313" key="2">
    <source>
        <dbReference type="Proteomes" id="UP000499080"/>
    </source>
</evidence>